<dbReference type="GO" id="GO:0003677">
    <property type="term" value="F:DNA binding"/>
    <property type="evidence" value="ECO:0007669"/>
    <property type="project" value="UniProtKB-UniRule"/>
</dbReference>
<gene>
    <name evidence="5" type="ORF">M0811_01307</name>
</gene>
<dbReference type="InterPro" id="IPR009071">
    <property type="entry name" value="HMG_box_dom"/>
</dbReference>
<dbReference type="EMBL" id="JAPDFW010000081">
    <property type="protein sequence ID" value="KAJ5072293.1"/>
    <property type="molecule type" value="Genomic_DNA"/>
</dbReference>
<keyword evidence="6" id="KW-1185">Reference proteome</keyword>
<keyword evidence="2" id="KW-0539">Nucleus</keyword>
<sequence length="249" mass="29476">MSTQSTDNKKPEEPKRPLNAYILFAEDVRERITKENPNISLGKLGKLTGEEWRALDSESKKIYFERSREEQRKYNQKMQEYKEAQKENSQETTTSSEERIIMTRAARSRRRKKRAKKRKKKPEEKKPDLKKKLKKPMTGYLLWVKEVTPQIKSEFPKIRAWELSSKIGKKWKELPDSEKQVYLERAKELKKKYKEDLAEIEKQRNKTDSFSSDLRSESSGDSPNAPDDNSKTNTENVKQEKEQNTKDDQ</sequence>
<dbReference type="Pfam" id="PF00505">
    <property type="entry name" value="HMG_box"/>
    <property type="match status" value="2"/>
</dbReference>
<evidence type="ECO:0000313" key="5">
    <source>
        <dbReference type="EMBL" id="KAJ5072293.1"/>
    </source>
</evidence>
<dbReference type="InterPro" id="IPR050342">
    <property type="entry name" value="HMGB"/>
</dbReference>
<dbReference type="PROSITE" id="PS50118">
    <property type="entry name" value="HMG_BOX_2"/>
    <property type="match status" value="2"/>
</dbReference>
<organism evidence="5 6">
    <name type="scientific">Anaeramoeba ignava</name>
    <name type="common">Anaerobic marine amoeba</name>
    <dbReference type="NCBI Taxonomy" id="1746090"/>
    <lineage>
        <taxon>Eukaryota</taxon>
        <taxon>Metamonada</taxon>
        <taxon>Anaeramoebidae</taxon>
        <taxon>Anaeramoeba</taxon>
    </lineage>
</organism>
<dbReference type="SUPFAM" id="SSF47095">
    <property type="entry name" value="HMG-box"/>
    <property type="match status" value="2"/>
</dbReference>
<dbReference type="AlphaFoldDB" id="A0A9Q0LIZ0"/>
<protein>
    <submittedName>
        <fullName evidence="5">High mobility group protein dsp1</fullName>
    </submittedName>
</protein>
<dbReference type="OrthoDB" id="1919336at2759"/>
<feature type="domain" description="HMG box" evidence="4">
    <location>
        <begin position="133"/>
        <end position="201"/>
    </location>
</feature>
<feature type="region of interest" description="Disordered" evidence="3">
    <location>
        <begin position="65"/>
        <end position="133"/>
    </location>
</feature>
<comment type="caution">
    <text evidence="5">The sequence shown here is derived from an EMBL/GenBank/DDBJ whole genome shotgun (WGS) entry which is preliminary data.</text>
</comment>
<feature type="compositionally biased region" description="Basic and acidic residues" evidence="3">
    <location>
        <begin position="65"/>
        <end position="89"/>
    </location>
</feature>
<feature type="compositionally biased region" description="Basic and acidic residues" evidence="3">
    <location>
        <begin position="237"/>
        <end position="249"/>
    </location>
</feature>
<evidence type="ECO:0000313" key="6">
    <source>
        <dbReference type="Proteomes" id="UP001149090"/>
    </source>
</evidence>
<dbReference type="Proteomes" id="UP001149090">
    <property type="component" value="Unassembled WGS sequence"/>
</dbReference>
<evidence type="ECO:0000256" key="1">
    <source>
        <dbReference type="ARBA" id="ARBA00023125"/>
    </source>
</evidence>
<dbReference type="SMART" id="SM00398">
    <property type="entry name" value="HMG"/>
    <property type="match status" value="2"/>
</dbReference>
<feature type="compositionally biased region" description="Basic residues" evidence="3">
    <location>
        <begin position="106"/>
        <end position="120"/>
    </location>
</feature>
<dbReference type="InterPro" id="IPR036910">
    <property type="entry name" value="HMG_box_dom_sf"/>
</dbReference>
<evidence type="ECO:0000256" key="2">
    <source>
        <dbReference type="PROSITE-ProRule" id="PRU00267"/>
    </source>
</evidence>
<dbReference type="CDD" id="cd00084">
    <property type="entry name" value="HMG-box_SF"/>
    <property type="match status" value="1"/>
</dbReference>
<name>A0A9Q0LIZ0_ANAIG</name>
<keyword evidence="1 2" id="KW-0238">DNA-binding</keyword>
<dbReference type="GO" id="GO:0005634">
    <property type="term" value="C:nucleus"/>
    <property type="evidence" value="ECO:0007669"/>
    <property type="project" value="UniProtKB-UniRule"/>
</dbReference>
<dbReference type="PANTHER" id="PTHR48112:SF22">
    <property type="entry name" value="MITOCHONDRIAL TRANSCRIPTION FACTOR A, ISOFORM B"/>
    <property type="match status" value="1"/>
</dbReference>
<proteinExistence type="predicted"/>
<reference evidence="5" key="1">
    <citation type="submission" date="2022-10" db="EMBL/GenBank/DDBJ databases">
        <title>Novel sulphate-reducing endosymbionts in the free-living metamonad Anaeramoeba.</title>
        <authorList>
            <person name="Jerlstrom-Hultqvist J."/>
            <person name="Cepicka I."/>
            <person name="Gallot-Lavallee L."/>
            <person name="Salas-Leiva D."/>
            <person name="Curtis B.A."/>
            <person name="Zahonova K."/>
            <person name="Pipaliya S."/>
            <person name="Dacks J."/>
            <person name="Roger A.J."/>
        </authorList>
    </citation>
    <scope>NUCLEOTIDE SEQUENCE</scope>
    <source>
        <strain evidence="5">BMAN</strain>
    </source>
</reference>
<feature type="domain" description="HMG box" evidence="4">
    <location>
        <begin position="14"/>
        <end position="82"/>
    </location>
</feature>
<feature type="region of interest" description="Disordered" evidence="3">
    <location>
        <begin position="200"/>
        <end position="249"/>
    </location>
</feature>
<accession>A0A9Q0LIZ0</accession>
<dbReference type="Gene3D" id="1.10.30.10">
    <property type="entry name" value="High mobility group box domain"/>
    <property type="match status" value="2"/>
</dbReference>
<feature type="DNA-binding region" description="HMG box" evidence="2">
    <location>
        <begin position="14"/>
        <end position="82"/>
    </location>
</feature>
<feature type="DNA-binding region" description="HMG box" evidence="2">
    <location>
        <begin position="133"/>
        <end position="201"/>
    </location>
</feature>
<dbReference type="PANTHER" id="PTHR48112">
    <property type="entry name" value="HIGH MOBILITY GROUP PROTEIN DSP1"/>
    <property type="match status" value="1"/>
</dbReference>
<evidence type="ECO:0000259" key="4">
    <source>
        <dbReference type="PROSITE" id="PS50118"/>
    </source>
</evidence>
<evidence type="ECO:0000256" key="3">
    <source>
        <dbReference type="SAM" id="MobiDB-lite"/>
    </source>
</evidence>
<feature type="compositionally biased region" description="Low complexity" evidence="3">
    <location>
        <begin position="208"/>
        <end position="222"/>
    </location>
</feature>